<dbReference type="EMBL" id="QOHO01000052">
    <property type="protein sequence ID" value="RFZ77835.1"/>
    <property type="molecule type" value="Genomic_DNA"/>
</dbReference>
<evidence type="ECO:0000256" key="11">
    <source>
        <dbReference type="ARBA" id="ARBA00023136"/>
    </source>
</evidence>
<dbReference type="Pfam" id="PF00672">
    <property type="entry name" value="HAMP"/>
    <property type="match status" value="1"/>
</dbReference>
<name>A0A3E2N9Y8_9FIRM</name>
<proteinExistence type="predicted"/>
<dbReference type="PROSITE" id="PS50113">
    <property type="entry name" value="PAC"/>
    <property type="match status" value="1"/>
</dbReference>
<keyword evidence="10" id="KW-0902">Two-component regulatory system</keyword>
<keyword evidence="2" id="KW-1003">Cell membrane</keyword>
<evidence type="ECO:0000313" key="19">
    <source>
        <dbReference type="Proteomes" id="UP000260680"/>
    </source>
</evidence>
<dbReference type="InterPro" id="IPR037522">
    <property type="entry name" value="HD_GYP_dom"/>
</dbReference>
<dbReference type="Gene3D" id="1.10.3210.10">
    <property type="entry name" value="Hypothetical protein af1432"/>
    <property type="match status" value="1"/>
</dbReference>
<dbReference type="SUPFAM" id="SSF55781">
    <property type="entry name" value="GAF domain-like"/>
    <property type="match status" value="1"/>
</dbReference>
<dbReference type="SUPFAM" id="SSF109604">
    <property type="entry name" value="HD-domain/PDEase-like"/>
    <property type="match status" value="1"/>
</dbReference>
<dbReference type="InterPro" id="IPR000700">
    <property type="entry name" value="PAS-assoc_C"/>
</dbReference>
<dbReference type="SUPFAM" id="SSF158472">
    <property type="entry name" value="HAMP domain-like"/>
    <property type="match status" value="1"/>
</dbReference>
<evidence type="ECO:0000256" key="4">
    <source>
        <dbReference type="ARBA" id="ARBA00022679"/>
    </source>
</evidence>
<dbReference type="InterPro" id="IPR033479">
    <property type="entry name" value="dCache_1"/>
</dbReference>
<dbReference type="PROSITE" id="PS50885">
    <property type="entry name" value="HAMP"/>
    <property type="match status" value="1"/>
</dbReference>
<feature type="domain" description="HAMP" evidence="15">
    <location>
        <begin position="366"/>
        <end position="418"/>
    </location>
</feature>
<evidence type="ECO:0000256" key="10">
    <source>
        <dbReference type="ARBA" id="ARBA00023012"/>
    </source>
</evidence>
<dbReference type="Pfam" id="PF02743">
    <property type="entry name" value="dCache_1"/>
    <property type="match status" value="1"/>
</dbReference>
<dbReference type="GO" id="GO:0005524">
    <property type="term" value="F:ATP binding"/>
    <property type="evidence" value="ECO:0007669"/>
    <property type="project" value="UniProtKB-KW"/>
</dbReference>
<dbReference type="Pfam" id="PF00990">
    <property type="entry name" value="GGDEF"/>
    <property type="match status" value="1"/>
</dbReference>
<sequence>MRKRLFALAKTAKSPRDTSMRKRFTIPSVLQLLITIGLIGFFLIQAGMNSSQLILKELQQQMMRQVNDQLSGHMHTAMHLNQMHADLMQCGLLDLESTVQRERYFSSHIKSYPDVAMTFIGQPDGSFYGARRTMDGEIQVVRNDSTTQGASRYYRITSSGEGVALADEFPNFDPRTRPWYTQAVETGKPVFSSVYSHFVFREPTISASHPVYDQNGRLIGVFGVDYLLSWLGETLGSLPIGDSGQVFVTDNMGMLIATSFDGPAYRMSEGGSQLIPAKDSDSTLIQAALDLREEEYEKSLPGFTVAGEKYFVGRSTFQERGVNWNIYVVSAENDFLGGVKQSVVHTVIILAVSLLISVFLMSWIGRRVTRPLVTLSKAADELAGGNLTPIPDSGRRDEIGALTRAFNDMGLRLTNMVTHLEDEVATRTQELKERNEELGQLNELRETFFDADTSYVFLKDENLKYVFVNKAMKEFMQLPYDAIIGHDDFALVEREFAEICTGSDRDALEQCRLIISTTAWNNRFFRTTKFPVRMPNGVFGVGAYISDITEEYKNQQIRERMLKGNELLLDVLGRSFGSTQEQLDYALHGLLELSQSQYGYIYFYDEKKEEFTLNSWTQGVMAECAVQGEPKIYQLAHTGIWGEVVRQRKPIIVNDFNTPNPLKKGYPEGHVALKRFMSVPVFIDDQIVAVVGFGNKQTDYNDTDVYEMTMLMSGVWNAVQRRESLETLAYERGKYFQTLLSIGDGVIVIDRNRNIEMLNEVACDLTGWRPEEAAGVDYKKVFVLSYEQEGFTVDDPIEKVFLTGETQELGNHAILTSKNGMQFHLEDSAAPIMDNKGTLAGVVLVFRDVTEKKEQRKKIEYISFHDSLTGLYNRRFFEDELRRIDTERNLPISILMGDVNSLKLTNDIFGHAFGDMLLERIAEVMRSVCRADDIIARWGGDEFVLLLPKTSPEEAERIAERIKQEVSTQQIRAVKGSISLGHDAKIDPSDDITQVLSSAEAKMYTIKALERDETLSQELDTLISTLFEKSEYEKEHAARVSSLCQRLGRALRLPESDIQMVTESGRLHDIGKIVLDPALLKKGYQLNPEEWHEMNQHPIIGYRILNSFHDTLKLAEVVLSHHENWDGSGYPKGLKEESIPLLVRIISVAESYDRMVHTPDGPRIKSSAEAIQELQRCAGAQFDPDIVAAFVNCVGADGNPNC</sequence>
<dbReference type="Proteomes" id="UP000260680">
    <property type="component" value="Unassembled WGS sequence"/>
</dbReference>
<feature type="domain" description="PAS" evidence="13">
    <location>
        <begin position="731"/>
        <end position="775"/>
    </location>
</feature>
<dbReference type="SUPFAM" id="SSF55073">
    <property type="entry name" value="Nucleotide cyclase"/>
    <property type="match status" value="1"/>
</dbReference>
<keyword evidence="9 12" id="KW-1133">Transmembrane helix</keyword>
<keyword evidence="3" id="KW-0597">Phosphoprotein</keyword>
<dbReference type="GO" id="GO:0000160">
    <property type="term" value="P:phosphorelay signal transduction system"/>
    <property type="evidence" value="ECO:0007669"/>
    <property type="project" value="UniProtKB-KW"/>
</dbReference>
<dbReference type="Pfam" id="PF13185">
    <property type="entry name" value="GAF_2"/>
    <property type="match status" value="1"/>
</dbReference>
<dbReference type="SUPFAM" id="SSF103190">
    <property type="entry name" value="Sensory domain-like"/>
    <property type="match status" value="1"/>
</dbReference>
<dbReference type="InterPro" id="IPR029016">
    <property type="entry name" value="GAF-like_dom_sf"/>
</dbReference>
<dbReference type="InterPro" id="IPR029151">
    <property type="entry name" value="Sensor-like_sf"/>
</dbReference>
<evidence type="ECO:0000256" key="1">
    <source>
        <dbReference type="ARBA" id="ARBA00004651"/>
    </source>
</evidence>
<evidence type="ECO:0000256" key="9">
    <source>
        <dbReference type="ARBA" id="ARBA00022989"/>
    </source>
</evidence>
<dbReference type="AlphaFoldDB" id="A0A3E2N9Y8"/>
<dbReference type="Gene3D" id="3.30.450.40">
    <property type="match status" value="1"/>
</dbReference>
<dbReference type="OrthoDB" id="9804747at2"/>
<dbReference type="Gene3D" id="3.30.70.270">
    <property type="match status" value="1"/>
</dbReference>
<dbReference type="Gene3D" id="6.10.340.10">
    <property type="match status" value="1"/>
</dbReference>
<dbReference type="PANTHER" id="PTHR43155:SF2">
    <property type="entry name" value="CYCLIC DI-GMP PHOSPHODIESTERASE PA4108"/>
    <property type="match status" value="1"/>
</dbReference>
<dbReference type="SMART" id="SM00091">
    <property type="entry name" value="PAS"/>
    <property type="match status" value="2"/>
</dbReference>
<feature type="domain" description="HD-GYP" evidence="17">
    <location>
        <begin position="1011"/>
        <end position="1202"/>
    </location>
</feature>
<dbReference type="InterPro" id="IPR013656">
    <property type="entry name" value="PAS_4"/>
</dbReference>
<evidence type="ECO:0000256" key="3">
    <source>
        <dbReference type="ARBA" id="ARBA00022553"/>
    </source>
</evidence>
<dbReference type="InterPro" id="IPR003660">
    <property type="entry name" value="HAMP_dom"/>
</dbReference>
<dbReference type="SUPFAM" id="SSF55785">
    <property type="entry name" value="PYP-like sensor domain (PAS domain)"/>
    <property type="match status" value="2"/>
</dbReference>
<dbReference type="InterPro" id="IPR043128">
    <property type="entry name" value="Rev_trsase/Diguanyl_cyclase"/>
</dbReference>
<evidence type="ECO:0000256" key="12">
    <source>
        <dbReference type="SAM" id="Phobius"/>
    </source>
</evidence>
<evidence type="ECO:0000259" key="14">
    <source>
        <dbReference type="PROSITE" id="PS50113"/>
    </source>
</evidence>
<comment type="subcellular location">
    <subcellularLocation>
        <location evidence="1">Cell membrane</location>
        <topology evidence="1">Multi-pass membrane protein</topology>
    </subcellularLocation>
</comment>
<keyword evidence="11 12" id="KW-0472">Membrane</keyword>
<dbReference type="CDD" id="cd06225">
    <property type="entry name" value="HAMP"/>
    <property type="match status" value="1"/>
</dbReference>
<dbReference type="GO" id="GO:0006355">
    <property type="term" value="P:regulation of DNA-templated transcription"/>
    <property type="evidence" value="ECO:0007669"/>
    <property type="project" value="InterPro"/>
</dbReference>
<dbReference type="InterPro" id="IPR003018">
    <property type="entry name" value="GAF"/>
</dbReference>
<dbReference type="CDD" id="cd01949">
    <property type="entry name" value="GGDEF"/>
    <property type="match status" value="1"/>
</dbReference>
<keyword evidence="6" id="KW-0547">Nucleotide-binding</keyword>
<dbReference type="PROSITE" id="PS50887">
    <property type="entry name" value="GGDEF"/>
    <property type="match status" value="1"/>
</dbReference>
<keyword evidence="5 12" id="KW-0812">Transmembrane</keyword>
<evidence type="ECO:0000256" key="5">
    <source>
        <dbReference type="ARBA" id="ARBA00022692"/>
    </source>
</evidence>
<dbReference type="SMART" id="SM00065">
    <property type="entry name" value="GAF"/>
    <property type="match status" value="1"/>
</dbReference>
<dbReference type="CDD" id="cd00077">
    <property type="entry name" value="HDc"/>
    <property type="match status" value="1"/>
</dbReference>
<dbReference type="PANTHER" id="PTHR43155">
    <property type="entry name" value="CYCLIC DI-GMP PHOSPHODIESTERASE PA4108-RELATED"/>
    <property type="match status" value="1"/>
</dbReference>
<dbReference type="SMART" id="SM00304">
    <property type="entry name" value="HAMP"/>
    <property type="match status" value="1"/>
</dbReference>
<evidence type="ECO:0000259" key="15">
    <source>
        <dbReference type="PROSITE" id="PS50885"/>
    </source>
</evidence>
<feature type="domain" description="PAC" evidence="14">
    <location>
        <begin position="808"/>
        <end position="861"/>
    </location>
</feature>
<dbReference type="InterPro" id="IPR003607">
    <property type="entry name" value="HD/PDEase_dom"/>
</dbReference>
<dbReference type="GO" id="GO:0016301">
    <property type="term" value="F:kinase activity"/>
    <property type="evidence" value="ECO:0007669"/>
    <property type="project" value="UniProtKB-KW"/>
</dbReference>
<dbReference type="InterPro" id="IPR029787">
    <property type="entry name" value="Nucleotide_cyclase"/>
</dbReference>
<dbReference type="NCBIfam" id="TIGR00229">
    <property type="entry name" value="sensory_box"/>
    <property type="match status" value="1"/>
</dbReference>
<evidence type="ECO:0000256" key="7">
    <source>
        <dbReference type="ARBA" id="ARBA00022777"/>
    </source>
</evidence>
<evidence type="ECO:0000259" key="13">
    <source>
        <dbReference type="PROSITE" id="PS50112"/>
    </source>
</evidence>
<comment type="caution">
    <text evidence="18">The sequence shown here is derived from an EMBL/GenBank/DDBJ whole genome shotgun (WGS) entry which is preliminary data.</text>
</comment>
<dbReference type="GO" id="GO:0005886">
    <property type="term" value="C:plasma membrane"/>
    <property type="evidence" value="ECO:0007669"/>
    <property type="project" value="UniProtKB-SubCell"/>
</dbReference>
<dbReference type="Pfam" id="PF13487">
    <property type="entry name" value="HD_5"/>
    <property type="match status" value="1"/>
</dbReference>
<reference evidence="18 19" key="1">
    <citation type="submission" date="2018-07" db="EMBL/GenBank/DDBJ databases">
        <title>New species, Clostridium PI-S10-A1B.</title>
        <authorList>
            <person name="Krishna G."/>
            <person name="Summeta K."/>
            <person name="Shikha S."/>
            <person name="Prabhu P.B."/>
            <person name="Suresh K."/>
        </authorList>
    </citation>
    <scope>NUCLEOTIDE SEQUENCE [LARGE SCALE GENOMIC DNA]</scope>
    <source>
        <strain evidence="18 19">PI-S10-A1B</strain>
    </source>
</reference>
<dbReference type="SMART" id="SM00267">
    <property type="entry name" value="GGDEF"/>
    <property type="match status" value="1"/>
</dbReference>
<dbReference type="Pfam" id="PF00989">
    <property type="entry name" value="PAS"/>
    <property type="match status" value="1"/>
</dbReference>
<dbReference type="NCBIfam" id="TIGR00254">
    <property type="entry name" value="GGDEF"/>
    <property type="match status" value="1"/>
</dbReference>
<dbReference type="PROSITE" id="PS50112">
    <property type="entry name" value="PAS"/>
    <property type="match status" value="1"/>
</dbReference>
<feature type="transmembrane region" description="Helical" evidence="12">
    <location>
        <begin position="24"/>
        <end position="44"/>
    </location>
</feature>
<dbReference type="Pfam" id="PF08448">
    <property type="entry name" value="PAS_4"/>
    <property type="match status" value="1"/>
</dbReference>
<evidence type="ECO:0000259" key="17">
    <source>
        <dbReference type="PROSITE" id="PS51832"/>
    </source>
</evidence>
<feature type="domain" description="GGDEF" evidence="16">
    <location>
        <begin position="890"/>
        <end position="1019"/>
    </location>
</feature>
<evidence type="ECO:0000256" key="6">
    <source>
        <dbReference type="ARBA" id="ARBA00022741"/>
    </source>
</evidence>
<gene>
    <name evidence="18" type="ORF">DS742_16420</name>
</gene>
<dbReference type="CDD" id="cd00130">
    <property type="entry name" value="PAS"/>
    <property type="match status" value="1"/>
</dbReference>
<keyword evidence="7" id="KW-0418">Kinase</keyword>
<evidence type="ECO:0000256" key="8">
    <source>
        <dbReference type="ARBA" id="ARBA00022840"/>
    </source>
</evidence>
<evidence type="ECO:0000256" key="2">
    <source>
        <dbReference type="ARBA" id="ARBA00022475"/>
    </source>
</evidence>
<keyword evidence="4" id="KW-0808">Transferase</keyword>
<evidence type="ECO:0000313" key="18">
    <source>
        <dbReference type="EMBL" id="RFZ77835.1"/>
    </source>
</evidence>
<dbReference type="CDD" id="cd12913">
    <property type="entry name" value="PDC1_MCP_like"/>
    <property type="match status" value="1"/>
</dbReference>
<dbReference type="RefSeq" id="WP_117418066.1">
    <property type="nucleotide sequence ID" value="NZ_QOHO01000052.1"/>
</dbReference>
<protein>
    <submittedName>
        <fullName evidence="18">Diguanylate cyclase</fullName>
    </submittedName>
</protein>
<dbReference type="Gene3D" id="3.30.450.20">
    <property type="entry name" value="PAS domain"/>
    <property type="match status" value="3"/>
</dbReference>
<accession>A0A3E2N9Y8</accession>
<dbReference type="InterPro" id="IPR000014">
    <property type="entry name" value="PAS"/>
</dbReference>
<organism evidence="18 19">
    <name type="scientific">Lacrimispora amygdalina</name>
    <dbReference type="NCBI Taxonomy" id="253257"/>
    <lineage>
        <taxon>Bacteria</taxon>
        <taxon>Bacillati</taxon>
        <taxon>Bacillota</taxon>
        <taxon>Clostridia</taxon>
        <taxon>Lachnospirales</taxon>
        <taxon>Lachnospiraceae</taxon>
        <taxon>Lacrimispora</taxon>
    </lineage>
</organism>
<dbReference type="InterPro" id="IPR035965">
    <property type="entry name" value="PAS-like_dom_sf"/>
</dbReference>
<dbReference type="PROSITE" id="PS51832">
    <property type="entry name" value="HD_GYP"/>
    <property type="match status" value="1"/>
</dbReference>
<dbReference type="InterPro" id="IPR000160">
    <property type="entry name" value="GGDEF_dom"/>
</dbReference>
<dbReference type="InterPro" id="IPR013767">
    <property type="entry name" value="PAS_fold"/>
</dbReference>
<keyword evidence="8" id="KW-0067">ATP-binding</keyword>
<evidence type="ECO:0000259" key="16">
    <source>
        <dbReference type="PROSITE" id="PS50887"/>
    </source>
</evidence>